<evidence type="ECO:0000313" key="9">
    <source>
        <dbReference type="Proteomes" id="UP000605846"/>
    </source>
</evidence>
<feature type="region of interest" description="Disordered" evidence="5">
    <location>
        <begin position="549"/>
        <end position="599"/>
    </location>
</feature>
<dbReference type="Gene3D" id="3.40.250.10">
    <property type="entry name" value="Rhodanese-like domain"/>
    <property type="match status" value="1"/>
</dbReference>
<evidence type="ECO:0000256" key="4">
    <source>
        <dbReference type="ARBA" id="ARBA00022912"/>
    </source>
</evidence>
<feature type="compositionally biased region" description="Low complexity" evidence="5">
    <location>
        <begin position="54"/>
        <end position="65"/>
    </location>
</feature>
<keyword evidence="3" id="KW-0378">Hydrolase</keyword>
<dbReference type="SUPFAM" id="SSF52821">
    <property type="entry name" value="Rhodanese/Cell cycle control phosphatase"/>
    <property type="match status" value="1"/>
</dbReference>
<dbReference type="PANTHER" id="PTHR10159:SF530">
    <property type="entry name" value="DUAL SPECIFICITY PROTEIN PHOSPHATASE DDB_G0271350-RELATED"/>
    <property type="match status" value="1"/>
</dbReference>
<dbReference type="InterPro" id="IPR036873">
    <property type="entry name" value="Rhodanese-like_dom_sf"/>
</dbReference>
<evidence type="ECO:0000313" key="8">
    <source>
        <dbReference type="EMBL" id="KAF7721435.1"/>
    </source>
</evidence>
<feature type="region of interest" description="Disordered" evidence="5">
    <location>
        <begin position="439"/>
        <end position="469"/>
    </location>
</feature>
<feature type="region of interest" description="Disordered" evidence="5">
    <location>
        <begin position="776"/>
        <end position="812"/>
    </location>
</feature>
<dbReference type="GO" id="GO:0043409">
    <property type="term" value="P:negative regulation of MAPK cascade"/>
    <property type="evidence" value="ECO:0007669"/>
    <property type="project" value="TreeGrafter"/>
</dbReference>
<feature type="region of interest" description="Disordered" evidence="5">
    <location>
        <begin position="54"/>
        <end position="101"/>
    </location>
</feature>
<feature type="compositionally biased region" description="Gly residues" evidence="5">
    <location>
        <begin position="567"/>
        <end position="576"/>
    </location>
</feature>
<feature type="compositionally biased region" description="Low complexity" evidence="5">
    <location>
        <begin position="146"/>
        <end position="162"/>
    </location>
</feature>
<dbReference type="SMART" id="SM00195">
    <property type="entry name" value="DSPc"/>
    <property type="match status" value="1"/>
</dbReference>
<sequence length="812" mass="88548">MPTPLDLTQVDDLCITTSTQPSSPNVIDILSAAFQTQTTIDEPTQLTISIPRSPRSSRMLRSAPPTTARSPSLRKCSSSHSALYRQAQEAGKGPRKRDSSGINLAGLVSAATNLRQRCMSTDPDTSPMLSPYRHRNSSVPNVLNYSKKTTSSSDTMSSPTSPHIHTHTLRPDEDGSSCSSASLSLPANITTTFTANAPSPASCRRNSPFHPSSPSSPRKLSTVMITNNNGTGGHRAMASGRVGKRTSGIMMNVSHNPHGSSNGSLANAIKSAAPIQPQELATMLDTTEIPPLVIDMRSLPEYDKAWIHPSVNVNLPTLLVKRYRRGALSNFSLQNFITSEEGKAFYLKWIKQLGVGHVDEAVLDMKHLPAQARFVVCDDQMEEDDDKTSHAWTLIGVLDKCLGNNLGNPMPRVYWLRGGFEGFRMWDWLGNYTRGPTVPHVSSVDRADDKKEEEGDGKTGSHVKDGFLDPGLDTILPRRSVSQQLPAPVPALSRSATIASHPLTTVSSHTPRRASVFTLDTSGLRRKKPLIGERGIGKSKERISMNISTYNNGSSTARRDGLTSIGESGGGGGGYNGKPRSPVDEVATPKSAKSTDDESISSDQYYTALSYEVTPSTADEYAFVISEIVPGFLYLGPEVSTPMQAKKLKAKSIRRILNMAEECDDDVPGLKQTFIYTKVAARDTIEMKDVDTTLQKAVKVIDESKKHHEPIYVHCKAGKSRSVAVILAYLVLSEHWTLKRAYRHVIKARPNASPNIGFMAELMKLEESVHGRASSFAGPEWQRIDTSHPPSPDTQTEIGKVQKAWRKGSLKS</sequence>
<dbReference type="AlphaFoldDB" id="A0A8H7ELC0"/>
<name>A0A8H7ELC0_9FUNG</name>
<feature type="domain" description="Tyrosine-protein phosphatase" evidence="6">
    <location>
        <begin position="624"/>
        <end position="771"/>
    </location>
</feature>
<dbReference type="EC" id="3.1.3.48" evidence="2"/>
<feature type="compositionally biased region" description="Low complexity" evidence="5">
    <location>
        <begin position="208"/>
        <end position="217"/>
    </location>
</feature>
<dbReference type="CDD" id="cd14498">
    <property type="entry name" value="DSP"/>
    <property type="match status" value="1"/>
</dbReference>
<dbReference type="InterPro" id="IPR020422">
    <property type="entry name" value="TYR_PHOSPHATASE_DUAL_dom"/>
</dbReference>
<feature type="compositionally biased region" description="Polar residues" evidence="5">
    <location>
        <begin position="67"/>
        <end position="81"/>
    </location>
</feature>
<evidence type="ECO:0000256" key="2">
    <source>
        <dbReference type="ARBA" id="ARBA00013064"/>
    </source>
</evidence>
<organism evidence="8 9">
    <name type="scientific">Apophysomyces ossiformis</name>
    <dbReference type="NCBI Taxonomy" id="679940"/>
    <lineage>
        <taxon>Eukaryota</taxon>
        <taxon>Fungi</taxon>
        <taxon>Fungi incertae sedis</taxon>
        <taxon>Mucoromycota</taxon>
        <taxon>Mucoromycotina</taxon>
        <taxon>Mucoromycetes</taxon>
        <taxon>Mucorales</taxon>
        <taxon>Mucorineae</taxon>
        <taxon>Mucoraceae</taxon>
        <taxon>Apophysomyces</taxon>
    </lineage>
</organism>
<comment type="caution">
    <text evidence="8">The sequence shown here is derived from an EMBL/GenBank/DDBJ whole genome shotgun (WGS) entry which is preliminary data.</text>
</comment>
<dbReference type="Pfam" id="PF00782">
    <property type="entry name" value="DSPc"/>
    <property type="match status" value="1"/>
</dbReference>
<dbReference type="SUPFAM" id="SSF52799">
    <property type="entry name" value="(Phosphotyrosine protein) phosphatases II"/>
    <property type="match status" value="1"/>
</dbReference>
<comment type="similarity">
    <text evidence="1">Belongs to the protein-tyrosine phosphatase family. Non-receptor class dual specificity subfamily.</text>
</comment>
<feature type="compositionally biased region" description="Polar residues" evidence="5">
    <location>
        <begin position="118"/>
        <end position="128"/>
    </location>
</feature>
<evidence type="ECO:0000259" key="6">
    <source>
        <dbReference type="PROSITE" id="PS50054"/>
    </source>
</evidence>
<dbReference type="EMBL" id="JABAYA010000265">
    <property type="protein sequence ID" value="KAF7721435.1"/>
    <property type="molecule type" value="Genomic_DNA"/>
</dbReference>
<reference evidence="8" key="1">
    <citation type="submission" date="2020-01" db="EMBL/GenBank/DDBJ databases">
        <title>Genome Sequencing of Three Apophysomyces-Like Fungal Strains Confirms a Novel Fungal Genus in the Mucoromycota with divergent Burkholderia-like Endosymbiotic Bacteria.</title>
        <authorList>
            <person name="Stajich J.E."/>
            <person name="Macias A.M."/>
            <person name="Carter-House D."/>
            <person name="Lovett B."/>
            <person name="Kasson L.R."/>
            <person name="Berry K."/>
            <person name="Grigoriev I."/>
            <person name="Chang Y."/>
            <person name="Spatafora J."/>
            <person name="Kasson M.T."/>
        </authorList>
    </citation>
    <scope>NUCLEOTIDE SEQUENCE</scope>
    <source>
        <strain evidence="8">NRRL A-21654</strain>
    </source>
</reference>
<gene>
    <name evidence="8" type="ORF">EC973_004680</name>
</gene>
<feature type="region of interest" description="Disordered" evidence="5">
    <location>
        <begin position="118"/>
        <end position="183"/>
    </location>
</feature>
<dbReference type="PROSITE" id="PS50054">
    <property type="entry name" value="TYR_PHOSPHATASE_DUAL"/>
    <property type="match status" value="1"/>
</dbReference>
<feature type="region of interest" description="Disordered" evidence="5">
    <location>
        <begin position="196"/>
        <end position="220"/>
    </location>
</feature>
<evidence type="ECO:0000259" key="7">
    <source>
        <dbReference type="PROSITE" id="PS50056"/>
    </source>
</evidence>
<keyword evidence="4" id="KW-0904">Protein phosphatase</keyword>
<evidence type="ECO:0000256" key="5">
    <source>
        <dbReference type="SAM" id="MobiDB-lite"/>
    </source>
</evidence>
<dbReference type="InterPro" id="IPR000387">
    <property type="entry name" value="Tyr_Pase_dom"/>
</dbReference>
<dbReference type="InterPro" id="IPR000340">
    <property type="entry name" value="Dual-sp_phosphatase_cat-dom"/>
</dbReference>
<dbReference type="PANTHER" id="PTHR10159">
    <property type="entry name" value="DUAL SPECIFICITY PROTEIN PHOSPHATASE"/>
    <property type="match status" value="1"/>
</dbReference>
<evidence type="ECO:0000256" key="1">
    <source>
        <dbReference type="ARBA" id="ARBA00008601"/>
    </source>
</evidence>
<dbReference type="Proteomes" id="UP000605846">
    <property type="component" value="Unassembled WGS sequence"/>
</dbReference>
<dbReference type="PROSITE" id="PS50056">
    <property type="entry name" value="TYR_PHOSPHATASE_2"/>
    <property type="match status" value="1"/>
</dbReference>
<protein>
    <recommendedName>
        <fullName evidence="2">protein-tyrosine-phosphatase</fullName>
        <ecNumber evidence="2">3.1.3.48</ecNumber>
    </recommendedName>
</protein>
<feature type="domain" description="Tyrosine specific protein phosphatases" evidence="7">
    <location>
        <begin position="692"/>
        <end position="752"/>
    </location>
</feature>
<evidence type="ECO:0000256" key="3">
    <source>
        <dbReference type="ARBA" id="ARBA00022801"/>
    </source>
</evidence>
<proteinExistence type="inferred from homology"/>
<keyword evidence="9" id="KW-1185">Reference proteome</keyword>
<dbReference type="OrthoDB" id="273181at2759"/>
<feature type="compositionally biased region" description="Basic and acidic residues" evidence="5">
    <location>
        <begin position="443"/>
        <end position="467"/>
    </location>
</feature>
<dbReference type="GO" id="GO:0005737">
    <property type="term" value="C:cytoplasm"/>
    <property type="evidence" value="ECO:0007669"/>
    <property type="project" value="TreeGrafter"/>
</dbReference>
<dbReference type="Gene3D" id="3.90.190.10">
    <property type="entry name" value="Protein tyrosine phosphatase superfamily"/>
    <property type="match status" value="1"/>
</dbReference>
<accession>A0A8H7ELC0</accession>
<feature type="compositionally biased region" description="Basic residues" evidence="5">
    <location>
        <begin position="803"/>
        <end position="812"/>
    </location>
</feature>
<dbReference type="InterPro" id="IPR029021">
    <property type="entry name" value="Prot-tyrosine_phosphatase-like"/>
</dbReference>
<dbReference type="GO" id="GO:0004725">
    <property type="term" value="F:protein tyrosine phosphatase activity"/>
    <property type="evidence" value="ECO:0007669"/>
    <property type="project" value="UniProtKB-EC"/>
</dbReference>